<dbReference type="AlphaFoldDB" id="A0A1K2IMM3"/>
<sequence>MILGFYFGLSTVNQLLTFFKKNIKSRFNLDFRMLFLDIFIAFY</sequence>
<evidence type="ECO:0000313" key="2">
    <source>
        <dbReference type="Proteomes" id="UP000182544"/>
    </source>
</evidence>
<gene>
    <name evidence="1" type="ORF">SAMN05428642_103239</name>
</gene>
<name>A0A1K2IMM3_9FLAO</name>
<proteinExistence type="predicted"/>
<organism evidence="1 2">
    <name type="scientific">Flaviramulus basaltis</name>
    <dbReference type="NCBI Taxonomy" id="369401"/>
    <lineage>
        <taxon>Bacteria</taxon>
        <taxon>Pseudomonadati</taxon>
        <taxon>Bacteroidota</taxon>
        <taxon>Flavobacteriia</taxon>
        <taxon>Flavobacteriales</taxon>
        <taxon>Flavobacteriaceae</taxon>
        <taxon>Flaviramulus</taxon>
    </lineage>
</organism>
<protein>
    <submittedName>
        <fullName evidence="1">Uncharacterized protein</fullName>
    </submittedName>
</protein>
<reference evidence="1 2" key="1">
    <citation type="submission" date="2016-10" db="EMBL/GenBank/DDBJ databases">
        <authorList>
            <person name="de Groot N.N."/>
        </authorList>
    </citation>
    <scope>NUCLEOTIDE SEQUENCE [LARGE SCALE GENOMIC DNA]</scope>
    <source>
        <strain evidence="1 2">DSM 18180</strain>
    </source>
</reference>
<keyword evidence="2" id="KW-1185">Reference proteome</keyword>
<dbReference type="Proteomes" id="UP000182544">
    <property type="component" value="Unassembled WGS sequence"/>
</dbReference>
<dbReference type="STRING" id="369401.SAMN05428642_103239"/>
<dbReference type="EMBL" id="FPKV01000003">
    <property type="protein sequence ID" value="SFZ93623.1"/>
    <property type="molecule type" value="Genomic_DNA"/>
</dbReference>
<evidence type="ECO:0000313" key="1">
    <source>
        <dbReference type="EMBL" id="SFZ93623.1"/>
    </source>
</evidence>
<accession>A0A1K2IMM3</accession>